<gene>
    <name evidence="4" type="ORF">GCM10022392_17570</name>
</gene>
<dbReference type="SMART" id="SM00448">
    <property type="entry name" value="REC"/>
    <property type="match status" value="1"/>
</dbReference>
<protein>
    <recommendedName>
        <fullName evidence="3">Response regulatory domain-containing protein</fullName>
    </recommendedName>
</protein>
<dbReference type="Pfam" id="PF00072">
    <property type="entry name" value="Response_reg"/>
    <property type="match status" value="1"/>
</dbReference>
<dbReference type="PANTHER" id="PTHR44591">
    <property type="entry name" value="STRESS RESPONSE REGULATOR PROTEIN 1"/>
    <property type="match status" value="1"/>
</dbReference>
<dbReference type="InterPro" id="IPR011006">
    <property type="entry name" value="CheY-like_superfamily"/>
</dbReference>
<evidence type="ECO:0000313" key="5">
    <source>
        <dbReference type="Proteomes" id="UP001500841"/>
    </source>
</evidence>
<feature type="domain" description="Response regulatory" evidence="3">
    <location>
        <begin position="9"/>
        <end position="123"/>
    </location>
</feature>
<dbReference type="RefSeq" id="WP_345103024.1">
    <property type="nucleotide sequence ID" value="NZ_BAABCV010000005.1"/>
</dbReference>
<keyword evidence="1 2" id="KW-0597">Phosphoprotein</keyword>
<accession>A0ABP7WSM2</accession>
<evidence type="ECO:0000256" key="2">
    <source>
        <dbReference type="PROSITE-ProRule" id="PRU00169"/>
    </source>
</evidence>
<dbReference type="EMBL" id="BAABCV010000005">
    <property type="protein sequence ID" value="GAA4095066.1"/>
    <property type="molecule type" value="Genomic_DNA"/>
</dbReference>
<organism evidence="4 5">
    <name type="scientific">Mucilaginibacter panaciglaebae</name>
    <dbReference type="NCBI Taxonomy" id="502331"/>
    <lineage>
        <taxon>Bacteria</taxon>
        <taxon>Pseudomonadati</taxon>
        <taxon>Bacteroidota</taxon>
        <taxon>Sphingobacteriia</taxon>
        <taxon>Sphingobacteriales</taxon>
        <taxon>Sphingobacteriaceae</taxon>
        <taxon>Mucilaginibacter</taxon>
    </lineage>
</organism>
<name>A0ABP7WSM2_9SPHI</name>
<feature type="modified residue" description="4-aspartylphosphate" evidence="2">
    <location>
        <position position="58"/>
    </location>
</feature>
<evidence type="ECO:0000256" key="1">
    <source>
        <dbReference type="ARBA" id="ARBA00022553"/>
    </source>
</evidence>
<dbReference type="PANTHER" id="PTHR44591:SF3">
    <property type="entry name" value="RESPONSE REGULATORY DOMAIN-CONTAINING PROTEIN"/>
    <property type="match status" value="1"/>
</dbReference>
<comment type="caution">
    <text evidence="4">The sequence shown here is derived from an EMBL/GenBank/DDBJ whole genome shotgun (WGS) entry which is preliminary data.</text>
</comment>
<reference evidence="5" key="1">
    <citation type="journal article" date="2019" name="Int. J. Syst. Evol. Microbiol.">
        <title>The Global Catalogue of Microorganisms (GCM) 10K type strain sequencing project: providing services to taxonomists for standard genome sequencing and annotation.</title>
        <authorList>
            <consortium name="The Broad Institute Genomics Platform"/>
            <consortium name="The Broad Institute Genome Sequencing Center for Infectious Disease"/>
            <person name="Wu L."/>
            <person name="Ma J."/>
        </authorList>
    </citation>
    <scope>NUCLEOTIDE SEQUENCE [LARGE SCALE GENOMIC DNA]</scope>
    <source>
        <strain evidence="5">JCM 17085</strain>
    </source>
</reference>
<keyword evidence="5" id="KW-1185">Reference proteome</keyword>
<dbReference type="Proteomes" id="UP001500841">
    <property type="component" value="Unassembled WGS sequence"/>
</dbReference>
<proteinExistence type="predicted"/>
<evidence type="ECO:0000259" key="3">
    <source>
        <dbReference type="PROSITE" id="PS50110"/>
    </source>
</evidence>
<dbReference type="SUPFAM" id="SSF52172">
    <property type="entry name" value="CheY-like"/>
    <property type="match status" value="1"/>
</dbReference>
<dbReference type="PROSITE" id="PS50110">
    <property type="entry name" value="RESPONSE_REGULATORY"/>
    <property type="match status" value="1"/>
</dbReference>
<dbReference type="InterPro" id="IPR050595">
    <property type="entry name" value="Bact_response_regulator"/>
</dbReference>
<dbReference type="InterPro" id="IPR001789">
    <property type="entry name" value="Sig_transdc_resp-reg_receiver"/>
</dbReference>
<dbReference type="Gene3D" id="3.40.50.2300">
    <property type="match status" value="1"/>
</dbReference>
<sequence>MITAEKNKRVLVVDDDNDILDIMEEILTYEGYGVSSLDDTDDIFSEINRNRPDLIILDYILKGINGGEICHQIKTNPNTSDIPVILISAYPRVFGSLSNYGCNAFIAKPFDLNDITGRITELISISQNASSC</sequence>
<evidence type="ECO:0000313" key="4">
    <source>
        <dbReference type="EMBL" id="GAA4095066.1"/>
    </source>
</evidence>